<dbReference type="AlphaFoldDB" id="A0AAV9NDB1"/>
<protein>
    <submittedName>
        <fullName evidence="2">Uncharacterized protein</fullName>
    </submittedName>
</protein>
<keyword evidence="1" id="KW-0732">Signal</keyword>
<sequence>MARCILLLISGLWLSIASGQDLSGADYCWGLLTVESICEVQTSSFYELPASEKAICFCGSTLDVGTETFAWGPSFYDDLAQGCYSYAVTAIPDLATSASRLQTFCAQYATTTHTLVGNSLESNTLLTPAPSAYIEYGNRNQPNRYSHYAEHNTFCSLDQYISSNSVASFRSIQLQLLLGKISWIWN</sequence>
<evidence type="ECO:0000313" key="3">
    <source>
        <dbReference type="Proteomes" id="UP001358417"/>
    </source>
</evidence>
<accession>A0AAV9NDB1</accession>
<dbReference type="Proteomes" id="UP001358417">
    <property type="component" value="Unassembled WGS sequence"/>
</dbReference>
<comment type="caution">
    <text evidence="2">The sequence shown here is derived from an EMBL/GenBank/DDBJ whole genome shotgun (WGS) entry which is preliminary data.</text>
</comment>
<evidence type="ECO:0000256" key="1">
    <source>
        <dbReference type="SAM" id="SignalP"/>
    </source>
</evidence>
<name>A0AAV9NDB1_9EURO</name>
<keyword evidence="3" id="KW-1185">Reference proteome</keyword>
<evidence type="ECO:0000313" key="2">
    <source>
        <dbReference type="EMBL" id="KAK5053679.1"/>
    </source>
</evidence>
<dbReference type="EMBL" id="JAVRRD010000011">
    <property type="protein sequence ID" value="KAK5053679.1"/>
    <property type="molecule type" value="Genomic_DNA"/>
</dbReference>
<reference evidence="2 3" key="1">
    <citation type="submission" date="2023-08" db="EMBL/GenBank/DDBJ databases">
        <title>Black Yeasts Isolated from many extreme environments.</title>
        <authorList>
            <person name="Coleine C."/>
            <person name="Stajich J.E."/>
            <person name="Selbmann L."/>
        </authorList>
    </citation>
    <scope>NUCLEOTIDE SEQUENCE [LARGE SCALE GENOMIC DNA]</scope>
    <source>
        <strain evidence="2 3">CCFEE 5792</strain>
    </source>
</reference>
<feature type="signal peptide" evidence="1">
    <location>
        <begin position="1"/>
        <end position="19"/>
    </location>
</feature>
<organism evidence="2 3">
    <name type="scientific">Exophiala bonariae</name>
    <dbReference type="NCBI Taxonomy" id="1690606"/>
    <lineage>
        <taxon>Eukaryota</taxon>
        <taxon>Fungi</taxon>
        <taxon>Dikarya</taxon>
        <taxon>Ascomycota</taxon>
        <taxon>Pezizomycotina</taxon>
        <taxon>Eurotiomycetes</taxon>
        <taxon>Chaetothyriomycetidae</taxon>
        <taxon>Chaetothyriales</taxon>
        <taxon>Herpotrichiellaceae</taxon>
        <taxon>Exophiala</taxon>
    </lineage>
</organism>
<gene>
    <name evidence="2" type="ORF">LTR84_001640</name>
</gene>
<feature type="chain" id="PRO_5043496981" evidence="1">
    <location>
        <begin position="20"/>
        <end position="186"/>
    </location>
</feature>
<proteinExistence type="predicted"/>
<dbReference type="RefSeq" id="XP_064706804.1">
    <property type="nucleotide sequence ID" value="XM_064845259.1"/>
</dbReference>
<dbReference type="GeneID" id="89969856"/>